<dbReference type="AlphaFoldDB" id="A0A9E7KT69"/>
<protein>
    <submittedName>
        <fullName evidence="1">Uncharacterized protein</fullName>
    </submittedName>
</protein>
<evidence type="ECO:0000313" key="1">
    <source>
        <dbReference type="EMBL" id="URE33098.1"/>
    </source>
</evidence>
<organism evidence="1 2">
    <name type="scientific">Musa troglodytarum</name>
    <name type="common">fe'i banana</name>
    <dbReference type="NCBI Taxonomy" id="320322"/>
    <lineage>
        <taxon>Eukaryota</taxon>
        <taxon>Viridiplantae</taxon>
        <taxon>Streptophyta</taxon>
        <taxon>Embryophyta</taxon>
        <taxon>Tracheophyta</taxon>
        <taxon>Spermatophyta</taxon>
        <taxon>Magnoliopsida</taxon>
        <taxon>Liliopsida</taxon>
        <taxon>Zingiberales</taxon>
        <taxon>Musaceae</taxon>
        <taxon>Musa</taxon>
    </lineage>
</organism>
<dbReference type="Proteomes" id="UP001055439">
    <property type="component" value="Chromosome 8"/>
</dbReference>
<dbReference type="EMBL" id="CP097510">
    <property type="protein sequence ID" value="URE33098.1"/>
    <property type="molecule type" value="Genomic_DNA"/>
</dbReference>
<accession>A0A9E7KT69</accession>
<sequence>MKAKTKVVEKEKTKAWPFDWTVLLVTTRRPPDEIAATPSRVKLSAPSTEAASFWWRKRRRTEALRSPADIFVFKNLEQILVLDGQRRELALVSHSQHIRKLVGNPLIAAMMSKHRDGRAYSAERTWNDAEGTPLMVETAANGRKTIQEIDTLMP</sequence>
<gene>
    <name evidence="1" type="ORF">MUK42_34140</name>
</gene>
<keyword evidence="2" id="KW-1185">Reference proteome</keyword>
<proteinExistence type="predicted"/>
<name>A0A9E7KT69_9LILI</name>
<evidence type="ECO:0000313" key="2">
    <source>
        <dbReference type="Proteomes" id="UP001055439"/>
    </source>
</evidence>
<reference evidence="1" key="1">
    <citation type="submission" date="2022-05" db="EMBL/GenBank/DDBJ databases">
        <title>The Musa troglodytarum L. genome provides insights into the mechanism of non-climacteric behaviour and enrichment of carotenoids.</title>
        <authorList>
            <person name="Wang J."/>
        </authorList>
    </citation>
    <scope>NUCLEOTIDE SEQUENCE</scope>
    <source>
        <tissue evidence="1">Leaf</tissue>
    </source>
</reference>